<comment type="caution">
    <text evidence="1">The sequence shown here is derived from an EMBL/GenBank/DDBJ whole genome shotgun (WGS) entry which is preliminary data.</text>
</comment>
<dbReference type="Proteomes" id="UP000612362">
    <property type="component" value="Unassembled WGS sequence"/>
</dbReference>
<reference evidence="1" key="1">
    <citation type="submission" date="2020-10" db="EMBL/GenBank/DDBJ databases">
        <title>Taxonomic study of unclassified bacteria belonging to the class Ktedonobacteria.</title>
        <authorList>
            <person name="Yabe S."/>
            <person name="Wang C.M."/>
            <person name="Zheng Y."/>
            <person name="Sakai Y."/>
            <person name="Cavaletti L."/>
            <person name="Monciardini P."/>
            <person name="Donadio S."/>
        </authorList>
    </citation>
    <scope>NUCLEOTIDE SEQUENCE</scope>
    <source>
        <strain evidence="1">SOSP1-1</strain>
    </source>
</reference>
<proteinExistence type="predicted"/>
<protein>
    <submittedName>
        <fullName evidence="1">Uncharacterized protein</fullName>
    </submittedName>
</protein>
<evidence type="ECO:0000313" key="1">
    <source>
        <dbReference type="EMBL" id="GHO44395.1"/>
    </source>
</evidence>
<dbReference type="AlphaFoldDB" id="A0A8J3MQW7"/>
<keyword evidence="2" id="KW-1185">Reference proteome</keyword>
<evidence type="ECO:0000313" key="2">
    <source>
        <dbReference type="Proteomes" id="UP000612362"/>
    </source>
</evidence>
<dbReference type="EMBL" id="BNJF01000001">
    <property type="protein sequence ID" value="GHO44395.1"/>
    <property type="molecule type" value="Genomic_DNA"/>
</dbReference>
<gene>
    <name evidence="1" type="ORF">KSX_25580</name>
</gene>
<organism evidence="1 2">
    <name type="scientific">Ktedonospora formicarum</name>
    <dbReference type="NCBI Taxonomy" id="2778364"/>
    <lineage>
        <taxon>Bacteria</taxon>
        <taxon>Bacillati</taxon>
        <taxon>Chloroflexota</taxon>
        <taxon>Ktedonobacteria</taxon>
        <taxon>Ktedonobacterales</taxon>
        <taxon>Ktedonobacteraceae</taxon>
        <taxon>Ktedonospora</taxon>
    </lineage>
</organism>
<sequence length="70" mass="8383">MMDALILRKLPNKRVLTRARAYHKYTHNVPPLVERTLRPYAKTNPHTRARRRSRGWCALFVQTSERVHVF</sequence>
<name>A0A8J3MQW7_9CHLR</name>
<accession>A0A8J3MQW7</accession>